<dbReference type="EMBL" id="BAABAT010000002">
    <property type="protein sequence ID" value="GAA4245180.1"/>
    <property type="molecule type" value="Genomic_DNA"/>
</dbReference>
<protein>
    <recommendedName>
        <fullName evidence="4">Cell division initiation protein</fullName>
    </recommendedName>
</protein>
<proteinExistence type="predicted"/>
<organism evidence="2 3">
    <name type="scientific">Dactylosporangium darangshiense</name>
    <dbReference type="NCBI Taxonomy" id="579108"/>
    <lineage>
        <taxon>Bacteria</taxon>
        <taxon>Bacillati</taxon>
        <taxon>Actinomycetota</taxon>
        <taxon>Actinomycetes</taxon>
        <taxon>Micromonosporales</taxon>
        <taxon>Micromonosporaceae</taxon>
        <taxon>Dactylosporangium</taxon>
    </lineage>
</organism>
<evidence type="ECO:0008006" key="4">
    <source>
        <dbReference type="Google" id="ProtNLM"/>
    </source>
</evidence>
<sequence length="245" mass="26428">MADDGIRGRFKGLPNTPPAAQQPMQQHPGPMDGSGGHAAPTAANAQRDALLVLTLAQRTADEHVAGAHQEADRIFTEAQAAADRIVQQAEAHADDLRADAEDVLSQARADAGRIVHEARAHADKTEQAADDLLADARARAAEIVKIATQRADDLKHQAEMRYQDVVGSLAAKREGLQQQIESLEQFDREYRSRLTGFMQGQLRALWADQPQVGADIDASEDDDPRPASAIPTQRSLEAGTLDPAQ</sequence>
<feature type="compositionally biased region" description="Low complexity" evidence="1">
    <location>
        <begin position="18"/>
        <end position="31"/>
    </location>
</feature>
<evidence type="ECO:0000313" key="2">
    <source>
        <dbReference type="EMBL" id="GAA4245180.1"/>
    </source>
</evidence>
<feature type="region of interest" description="Disordered" evidence="1">
    <location>
        <begin position="1"/>
        <end position="40"/>
    </location>
</feature>
<keyword evidence="3" id="KW-1185">Reference proteome</keyword>
<dbReference type="RefSeq" id="WP_345121963.1">
    <property type="nucleotide sequence ID" value="NZ_BAABAT010000002.1"/>
</dbReference>
<evidence type="ECO:0000313" key="3">
    <source>
        <dbReference type="Proteomes" id="UP001500620"/>
    </source>
</evidence>
<name>A0ABP8CZ49_9ACTN</name>
<evidence type="ECO:0000256" key="1">
    <source>
        <dbReference type="SAM" id="MobiDB-lite"/>
    </source>
</evidence>
<dbReference type="Proteomes" id="UP001500620">
    <property type="component" value="Unassembled WGS sequence"/>
</dbReference>
<comment type="caution">
    <text evidence="2">The sequence shown here is derived from an EMBL/GenBank/DDBJ whole genome shotgun (WGS) entry which is preliminary data.</text>
</comment>
<reference evidence="3" key="1">
    <citation type="journal article" date="2019" name="Int. J. Syst. Evol. Microbiol.">
        <title>The Global Catalogue of Microorganisms (GCM) 10K type strain sequencing project: providing services to taxonomists for standard genome sequencing and annotation.</title>
        <authorList>
            <consortium name="The Broad Institute Genomics Platform"/>
            <consortium name="The Broad Institute Genome Sequencing Center for Infectious Disease"/>
            <person name="Wu L."/>
            <person name="Ma J."/>
        </authorList>
    </citation>
    <scope>NUCLEOTIDE SEQUENCE [LARGE SCALE GENOMIC DNA]</scope>
    <source>
        <strain evidence="3">JCM 17441</strain>
    </source>
</reference>
<feature type="region of interest" description="Disordered" evidence="1">
    <location>
        <begin position="213"/>
        <end position="245"/>
    </location>
</feature>
<gene>
    <name evidence="2" type="ORF">GCM10022255_011430</name>
</gene>
<accession>A0ABP8CZ49</accession>
<dbReference type="PANTHER" id="PTHR35794">
    <property type="entry name" value="CELL DIVISION PROTEIN DIVIVA"/>
    <property type="match status" value="1"/>
</dbReference>
<dbReference type="InterPro" id="IPR007793">
    <property type="entry name" value="DivIVA_fam"/>
</dbReference>
<dbReference type="PANTHER" id="PTHR35794:SF2">
    <property type="entry name" value="CELL DIVISION PROTEIN DIVIVA"/>
    <property type="match status" value="1"/>
</dbReference>